<dbReference type="AlphaFoldDB" id="A0AAW8R0J8"/>
<proteinExistence type="predicted"/>
<dbReference type="InterPro" id="IPR036505">
    <property type="entry name" value="Amidase/PGRP_sf"/>
</dbReference>
<dbReference type="CDD" id="cd06583">
    <property type="entry name" value="PGRP"/>
    <property type="match status" value="1"/>
</dbReference>
<dbReference type="InterPro" id="IPR036365">
    <property type="entry name" value="PGBD-like_sf"/>
</dbReference>
<dbReference type="InterPro" id="IPR050789">
    <property type="entry name" value="Diverse_Enzym_Activities"/>
</dbReference>
<reference evidence="3 4" key="1">
    <citation type="submission" date="2023-09" db="EMBL/GenBank/DDBJ databases">
        <authorList>
            <person name="Rey-Velasco X."/>
        </authorList>
    </citation>
    <scope>NUCLEOTIDE SEQUENCE [LARGE SCALE GENOMIC DNA]</scope>
    <source>
        <strain evidence="3 4">W409</strain>
    </source>
</reference>
<dbReference type="SUPFAM" id="SSF55846">
    <property type="entry name" value="N-acetylmuramoyl-L-alanine amidase-like"/>
    <property type="match status" value="1"/>
</dbReference>
<dbReference type="FunFam" id="3.40.80.10:FF:000003">
    <property type="entry name" value="N-acetylmuramoyl-L-alanine amidase"/>
    <property type="match status" value="1"/>
</dbReference>
<evidence type="ECO:0000313" key="3">
    <source>
        <dbReference type="EMBL" id="MDT0582549.1"/>
    </source>
</evidence>
<keyword evidence="4" id="KW-1185">Reference proteome</keyword>
<evidence type="ECO:0000259" key="2">
    <source>
        <dbReference type="SMART" id="SM00644"/>
    </source>
</evidence>
<dbReference type="PROSITE" id="PS51257">
    <property type="entry name" value="PROKAR_LIPOPROTEIN"/>
    <property type="match status" value="1"/>
</dbReference>
<dbReference type="PANTHER" id="PTHR43283">
    <property type="entry name" value="BETA-LACTAMASE-RELATED"/>
    <property type="match status" value="1"/>
</dbReference>
<dbReference type="NCBIfam" id="NF002968">
    <property type="entry name" value="PRK03642.1"/>
    <property type="match status" value="1"/>
</dbReference>
<dbReference type="InterPro" id="IPR012338">
    <property type="entry name" value="Beta-lactam/transpept-like"/>
</dbReference>
<dbReference type="RefSeq" id="WP_311361305.1">
    <property type="nucleotide sequence ID" value="NZ_JAVRIE010000002.1"/>
</dbReference>
<protein>
    <submittedName>
        <fullName evidence="3">Penicillin binding protein PBP4B</fullName>
    </submittedName>
</protein>
<gene>
    <name evidence="3" type="primary">pbp4b</name>
    <name evidence="3" type="ORF">RM544_08355</name>
</gene>
<dbReference type="Pfam" id="PF01471">
    <property type="entry name" value="PG_binding_1"/>
    <property type="match status" value="1"/>
</dbReference>
<dbReference type="GO" id="GO:0009253">
    <property type="term" value="P:peptidoglycan catabolic process"/>
    <property type="evidence" value="ECO:0007669"/>
    <property type="project" value="InterPro"/>
</dbReference>
<dbReference type="Gene3D" id="3.40.710.10">
    <property type="entry name" value="DD-peptidase/beta-lactamase superfamily"/>
    <property type="match status" value="1"/>
</dbReference>
<accession>A0AAW8R0J8</accession>
<dbReference type="PANTHER" id="PTHR43283:SF11">
    <property type="entry name" value="BETA-LACTAMASE-RELATED DOMAIN-CONTAINING PROTEIN"/>
    <property type="match status" value="1"/>
</dbReference>
<dbReference type="Gene3D" id="3.40.80.10">
    <property type="entry name" value="Peptidoglycan recognition protein-like"/>
    <property type="match status" value="1"/>
</dbReference>
<dbReference type="InterPro" id="IPR002502">
    <property type="entry name" value="Amidase_domain"/>
</dbReference>
<dbReference type="Gene3D" id="1.10.101.10">
    <property type="entry name" value="PGBD-like superfamily/PGBD"/>
    <property type="match status" value="1"/>
</dbReference>
<organism evidence="3 4">
    <name type="scientific">Brumicola blandensis</name>
    <dbReference type="NCBI Taxonomy" id="3075611"/>
    <lineage>
        <taxon>Bacteria</taxon>
        <taxon>Pseudomonadati</taxon>
        <taxon>Pseudomonadota</taxon>
        <taxon>Gammaproteobacteria</taxon>
        <taxon>Alteromonadales</taxon>
        <taxon>Alteromonadaceae</taxon>
        <taxon>Brumicola</taxon>
    </lineage>
</organism>
<dbReference type="InterPro" id="IPR002477">
    <property type="entry name" value="Peptidoglycan-bd-like"/>
</dbReference>
<comment type="caution">
    <text evidence="3">The sequence shown here is derived from an EMBL/GenBank/DDBJ whole genome shotgun (WGS) entry which is preliminary data.</text>
</comment>
<name>A0AAW8R0J8_9ALTE</name>
<sequence>MPDWKRHLNIGLVLSSFLLVSCASVSTIEQMPSKNHSFRIKSLVMHFTAVNYQESVEALVDEGNVSSHYLIPSLEDPTYPQKELKVFQLVKESDRAWHAGVSYWQGRSGLNDHSIGIEIVNQPECQEDIPFDASLAAVPPQIEGAEKNRDLCIFPDFEEAQIKKLIALTKDILARNPDIEPTAVIGHSDIAPSRKNDPGPKFPWFRLYQEGIGAWYDTETLNQHWLAFNQTPPSLALVQRALSDYGYGLIATGRLDQQSIDTLSAFQMHFLPWQVTGQLDNQTAAAVFALVEKYFPDKFQDLNRLYQSEVLADQIKQQQVFVNTQQSQISQDFRNQSTDKLPKVTNRARFKAYKGRGELLIETDDASSAEIYINEQRLSLDNFEAGNINRVSLHKRTIDGLNTLRVENIQPADASIRISIPYPTLAYEIAPYKEDFAELDRFIRKGINAGFPGLSIAVVHKGKIIKRTSYGHARKYDNRGQLLEDFEPLTSDHLFDLASNTKTFATSLAIMHLVNRGDLELDRPINHYIPEFSGNGREVILVRDLLSHSSGYAPELKFYRPDNVWGEYFYSQNKIKTQRLLLTALPFDSVYSGSQTYSDSNFMILGTLIERLTNMPLDQFMRESIYQPLGLENTLFTPLKHGFEANQFAATEIQGNTRAGNVEFPNIREYVLQGEVHDEKAFYSMQGVSGHAGLFSSIDDLSVLSQVLLNGGGYGNVKLFNHAILDRFTSPSGKQDTIGLAWQLARDKEREWHFGPYASQSAFGHTGWTGTATVIDPEHDLAVIILTNLRHSPVISIEDKFEFEAESSELARYGNIVSLVYETLIKLKTEKQ</sequence>
<feature type="domain" description="N-acetylmuramoyl-L-alanine amidase" evidence="2">
    <location>
        <begin position="26"/>
        <end position="199"/>
    </location>
</feature>
<dbReference type="SUPFAM" id="SSF56601">
    <property type="entry name" value="beta-lactamase/transpeptidase-like"/>
    <property type="match status" value="1"/>
</dbReference>
<dbReference type="GO" id="GO:0008745">
    <property type="term" value="F:N-acetylmuramoyl-L-alanine amidase activity"/>
    <property type="evidence" value="ECO:0007669"/>
    <property type="project" value="InterPro"/>
</dbReference>
<dbReference type="InterPro" id="IPR001466">
    <property type="entry name" value="Beta-lactam-related"/>
</dbReference>
<evidence type="ECO:0000313" key="4">
    <source>
        <dbReference type="Proteomes" id="UP001249020"/>
    </source>
</evidence>
<dbReference type="Proteomes" id="UP001249020">
    <property type="component" value="Unassembled WGS sequence"/>
</dbReference>
<dbReference type="Pfam" id="PF00144">
    <property type="entry name" value="Beta-lactamase"/>
    <property type="match status" value="1"/>
</dbReference>
<dbReference type="Pfam" id="PF01510">
    <property type="entry name" value="Amidase_2"/>
    <property type="match status" value="1"/>
</dbReference>
<keyword evidence="1" id="KW-0378">Hydrolase</keyword>
<dbReference type="SUPFAM" id="SSF47090">
    <property type="entry name" value="PGBD-like"/>
    <property type="match status" value="1"/>
</dbReference>
<dbReference type="EMBL" id="JAVRIE010000002">
    <property type="protein sequence ID" value="MDT0582549.1"/>
    <property type="molecule type" value="Genomic_DNA"/>
</dbReference>
<evidence type="ECO:0000256" key="1">
    <source>
        <dbReference type="ARBA" id="ARBA00022801"/>
    </source>
</evidence>
<dbReference type="InterPro" id="IPR036366">
    <property type="entry name" value="PGBDSf"/>
</dbReference>
<dbReference type="SMART" id="SM00644">
    <property type="entry name" value="Ami_2"/>
    <property type="match status" value="1"/>
</dbReference>